<evidence type="ECO:0000256" key="1">
    <source>
        <dbReference type="SAM" id="MobiDB-lite"/>
    </source>
</evidence>
<dbReference type="EMBL" id="JAAWWB010000014">
    <property type="protein sequence ID" value="KAG6767230.1"/>
    <property type="molecule type" value="Genomic_DNA"/>
</dbReference>
<evidence type="ECO:0000313" key="3">
    <source>
        <dbReference type="Proteomes" id="UP000886885"/>
    </source>
</evidence>
<keyword evidence="3" id="KW-1185">Reference proteome</keyword>
<feature type="region of interest" description="Disordered" evidence="1">
    <location>
        <begin position="1"/>
        <end position="220"/>
    </location>
</feature>
<comment type="caution">
    <text evidence="2">The sequence shown here is derived from an EMBL/GenBank/DDBJ whole genome shotgun (WGS) entry which is preliminary data.</text>
</comment>
<proteinExistence type="predicted"/>
<dbReference type="PANTHER" id="PTHR33871:SF20">
    <property type="entry name" value="CALMODULIN-BINDING DOMAIN-CONTAINING PROTEIN"/>
    <property type="match status" value="1"/>
</dbReference>
<feature type="compositionally biased region" description="Low complexity" evidence="1">
    <location>
        <begin position="32"/>
        <end position="43"/>
    </location>
</feature>
<dbReference type="OrthoDB" id="1922230at2759"/>
<dbReference type="Proteomes" id="UP000886885">
    <property type="component" value="Chromosome 7D"/>
</dbReference>
<feature type="compositionally biased region" description="Polar residues" evidence="1">
    <location>
        <begin position="62"/>
        <end position="71"/>
    </location>
</feature>
<accession>A0A8X7ZQ53</accession>
<evidence type="ECO:0000313" key="2">
    <source>
        <dbReference type="EMBL" id="KAG6767230.1"/>
    </source>
</evidence>
<protein>
    <submittedName>
        <fullName evidence="2">Uncharacterized protein</fullName>
    </submittedName>
</protein>
<sequence>MFGSPSQLRNSQEVLSETPIIVKPQKTPPVSTAAAATTTTQTQEPKILTPKNNKKHQEDQEISQASEICSNITDTLSEATTTTAATTTTITDIREDEVTSKKRVNKSPAKLPKKHPHTGDRERVPKPPAKTTGQVMIRTAAGQSNVGSSGVRRDFGRSPGTRTAGGVGRGRVGASPGKVTGEAGGRSVEGKKNDESVNGAVLRRRRRRQQQEEEGNESLENPLVSLESFIFL</sequence>
<dbReference type="AlphaFoldDB" id="A0A8X7ZQ53"/>
<reference evidence="2" key="1">
    <citation type="journal article" date="2020" name="bioRxiv">
        <title>Hybrid origin of Populus tomentosa Carr. identified through genome sequencing and phylogenomic analysis.</title>
        <authorList>
            <person name="An X."/>
            <person name="Gao K."/>
            <person name="Chen Z."/>
            <person name="Li J."/>
            <person name="Yang X."/>
            <person name="Yang X."/>
            <person name="Zhou J."/>
            <person name="Guo T."/>
            <person name="Zhao T."/>
            <person name="Huang S."/>
            <person name="Miao D."/>
            <person name="Khan W.U."/>
            <person name="Rao P."/>
            <person name="Ye M."/>
            <person name="Lei B."/>
            <person name="Liao W."/>
            <person name="Wang J."/>
            <person name="Ji L."/>
            <person name="Li Y."/>
            <person name="Guo B."/>
            <person name="Mustafa N.S."/>
            <person name="Li S."/>
            <person name="Yun Q."/>
            <person name="Keller S.R."/>
            <person name="Mao J."/>
            <person name="Zhang R."/>
            <person name="Strauss S.H."/>
        </authorList>
    </citation>
    <scope>NUCLEOTIDE SEQUENCE</scope>
    <source>
        <strain evidence="2">GM15</strain>
        <tissue evidence="2">Leaf</tissue>
    </source>
</reference>
<feature type="compositionally biased region" description="Low complexity" evidence="1">
    <location>
        <begin position="72"/>
        <end position="91"/>
    </location>
</feature>
<gene>
    <name evidence="2" type="ORF">POTOM_028423</name>
</gene>
<organism evidence="2 3">
    <name type="scientific">Populus tomentosa</name>
    <name type="common">Chinese white poplar</name>
    <dbReference type="NCBI Taxonomy" id="118781"/>
    <lineage>
        <taxon>Eukaryota</taxon>
        <taxon>Viridiplantae</taxon>
        <taxon>Streptophyta</taxon>
        <taxon>Embryophyta</taxon>
        <taxon>Tracheophyta</taxon>
        <taxon>Spermatophyta</taxon>
        <taxon>Magnoliopsida</taxon>
        <taxon>eudicotyledons</taxon>
        <taxon>Gunneridae</taxon>
        <taxon>Pentapetalae</taxon>
        <taxon>rosids</taxon>
        <taxon>fabids</taxon>
        <taxon>Malpighiales</taxon>
        <taxon>Salicaceae</taxon>
        <taxon>Saliceae</taxon>
        <taxon>Populus</taxon>
    </lineage>
</organism>
<name>A0A8X7ZQ53_POPTO</name>
<feature type="compositionally biased region" description="Polar residues" evidence="1">
    <location>
        <begin position="1"/>
        <end position="15"/>
    </location>
</feature>
<dbReference type="PANTHER" id="PTHR33871">
    <property type="entry name" value="OS05G0503100 PROTEIN-RELATED"/>
    <property type="match status" value="1"/>
</dbReference>
<feature type="compositionally biased region" description="Basic residues" evidence="1">
    <location>
        <begin position="101"/>
        <end position="116"/>
    </location>
</feature>